<feature type="region of interest" description="Disordered" evidence="1">
    <location>
        <begin position="1"/>
        <end position="20"/>
    </location>
</feature>
<evidence type="ECO:0000256" key="1">
    <source>
        <dbReference type="SAM" id="MobiDB-lite"/>
    </source>
</evidence>
<proteinExistence type="predicted"/>
<accession>A0A239IGF4</accession>
<name>A0A239IGF4_9ACTN</name>
<keyword evidence="3" id="KW-1185">Reference proteome</keyword>
<sequence>MSAQPADTGPAPQAEPTIRSVRAALPAEHRAAFIEHIDNTALHLIGKVLADWDARARALASPAMIAMAQRIADERAGRSNPPATASDAEIRAIAPSLRP</sequence>
<gene>
    <name evidence="2" type="ORF">SAMN05216252_110151</name>
</gene>
<dbReference type="Proteomes" id="UP000198280">
    <property type="component" value="Unassembled WGS sequence"/>
</dbReference>
<evidence type="ECO:0000313" key="2">
    <source>
        <dbReference type="EMBL" id="SNS92677.1"/>
    </source>
</evidence>
<protein>
    <submittedName>
        <fullName evidence="2">Uncharacterized protein</fullName>
    </submittedName>
</protein>
<reference evidence="2 3" key="1">
    <citation type="submission" date="2017-06" db="EMBL/GenBank/DDBJ databases">
        <authorList>
            <person name="Kim H.J."/>
            <person name="Triplett B.A."/>
        </authorList>
    </citation>
    <scope>NUCLEOTIDE SEQUENCE [LARGE SCALE GENOMIC DNA]</scope>
    <source>
        <strain evidence="2 3">CGMCC 4.1858</strain>
    </source>
</reference>
<organism evidence="2 3">
    <name type="scientific">Actinacidiphila glaucinigra</name>
    <dbReference type="NCBI Taxonomy" id="235986"/>
    <lineage>
        <taxon>Bacteria</taxon>
        <taxon>Bacillati</taxon>
        <taxon>Actinomycetota</taxon>
        <taxon>Actinomycetes</taxon>
        <taxon>Kitasatosporales</taxon>
        <taxon>Streptomycetaceae</taxon>
        <taxon>Actinacidiphila</taxon>
    </lineage>
</organism>
<dbReference type="EMBL" id="FZOF01000010">
    <property type="protein sequence ID" value="SNS92677.1"/>
    <property type="molecule type" value="Genomic_DNA"/>
</dbReference>
<dbReference type="AlphaFoldDB" id="A0A239IGF4"/>
<evidence type="ECO:0000313" key="3">
    <source>
        <dbReference type="Proteomes" id="UP000198280"/>
    </source>
</evidence>
<feature type="region of interest" description="Disordered" evidence="1">
    <location>
        <begin position="74"/>
        <end position="99"/>
    </location>
</feature>